<feature type="domain" description="Peptidase S54 rhomboid" evidence="8">
    <location>
        <begin position="183"/>
        <end position="322"/>
    </location>
</feature>
<keyword evidence="9" id="KW-0645">Protease</keyword>
<dbReference type="PANTHER" id="PTHR43731:SF14">
    <property type="entry name" value="PRESENILIN-ASSOCIATED RHOMBOID-LIKE PROTEIN, MITOCHONDRIAL"/>
    <property type="match status" value="1"/>
</dbReference>
<comment type="subcellular location">
    <subcellularLocation>
        <location evidence="1">Membrane</location>
        <topology evidence="1">Multi-pass membrane protein</topology>
    </subcellularLocation>
</comment>
<dbReference type="InterPro" id="IPR050925">
    <property type="entry name" value="Rhomboid_protease_S54"/>
</dbReference>
<feature type="transmembrane region" description="Helical" evidence="7">
    <location>
        <begin position="306"/>
        <end position="324"/>
    </location>
</feature>
<dbReference type="SUPFAM" id="SSF144091">
    <property type="entry name" value="Rhomboid-like"/>
    <property type="match status" value="1"/>
</dbReference>
<accession>A0A1I0D9W6</accession>
<evidence type="ECO:0000256" key="7">
    <source>
        <dbReference type="SAM" id="Phobius"/>
    </source>
</evidence>
<protein>
    <submittedName>
        <fullName evidence="9">Membrane associated serine protease, rhomboid family</fullName>
    </submittedName>
</protein>
<keyword evidence="3 7" id="KW-0812">Transmembrane</keyword>
<feature type="transmembrane region" description="Helical" evidence="7">
    <location>
        <begin position="249"/>
        <end position="272"/>
    </location>
</feature>
<dbReference type="AlphaFoldDB" id="A0A1I0D9W6"/>
<evidence type="ECO:0000256" key="6">
    <source>
        <dbReference type="ARBA" id="ARBA00023136"/>
    </source>
</evidence>
<keyword evidence="5 7" id="KW-1133">Transmembrane helix</keyword>
<sequence>MFLDELHVQLCEQGFLKVQSSQQGCFVYTREAQEQNEFIILVNLPDSLPEDIGFIQYSLEQLKSELQGNTKSEFLFIYISSETQKIKCLCEHNEDIHWIVSREERKLIIYENQKGTFEKIRFILEDVLAGNIYRKKRNSFVTYGIIAVNIIVYVFMYIICKNTQRQEIIETGGLYWPLAVNQKEYYRLFMSMFLHSGFTHLFNNMLLLYFIGSFVEECIGHAKFAFLYFVSGILAGAVSMGYNMFYEKFVLSIGASGAIFGVVGAITCFIFLSKGMIRSIEGPRYVIFIGLSIWNGVEAPDVDNMAHIGGFLSGILIGVLFIACRKRKKNPIRI</sequence>
<dbReference type="OrthoDB" id="9813074at2"/>
<evidence type="ECO:0000256" key="2">
    <source>
        <dbReference type="ARBA" id="ARBA00009045"/>
    </source>
</evidence>
<gene>
    <name evidence="9" type="ORF">SAMN04487772_11372</name>
</gene>
<dbReference type="STRING" id="29364.SAMN04487772_11372"/>
<organism evidence="9 10">
    <name type="scientific">[Clostridium] polysaccharolyticum</name>
    <dbReference type="NCBI Taxonomy" id="29364"/>
    <lineage>
        <taxon>Bacteria</taxon>
        <taxon>Bacillati</taxon>
        <taxon>Bacillota</taxon>
        <taxon>Clostridia</taxon>
        <taxon>Lachnospirales</taxon>
        <taxon>Lachnospiraceae</taxon>
    </lineage>
</organism>
<reference evidence="9 10" key="1">
    <citation type="submission" date="2016-10" db="EMBL/GenBank/DDBJ databases">
        <authorList>
            <person name="de Groot N.N."/>
        </authorList>
    </citation>
    <scope>NUCLEOTIDE SEQUENCE [LARGE SCALE GENOMIC DNA]</scope>
    <source>
        <strain evidence="9 10">DSM 1801</strain>
    </source>
</reference>
<evidence type="ECO:0000256" key="5">
    <source>
        <dbReference type="ARBA" id="ARBA00022989"/>
    </source>
</evidence>
<evidence type="ECO:0000313" key="10">
    <source>
        <dbReference type="Proteomes" id="UP000199800"/>
    </source>
</evidence>
<dbReference type="GO" id="GO:0004252">
    <property type="term" value="F:serine-type endopeptidase activity"/>
    <property type="evidence" value="ECO:0007669"/>
    <property type="project" value="InterPro"/>
</dbReference>
<comment type="similarity">
    <text evidence="2">Belongs to the peptidase S54 family.</text>
</comment>
<dbReference type="EMBL" id="FOHN01000013">
    <property type="protein sequence ID" value="SET28999.1"/>
    <property type="molecule type" value="Genomic_DNA"/>
</dbReference>
<dbReference type="RefSeq" id="WP_092478053.1">
    <property type="nucleotide sequence ID" value="NZ_FOHN01000013.1"/>
</dbReference>
<dbReference type="InterPro" id="IPR022764">
    <property type="entry name" value="Peptidase_S54_rhomboid_dom"/>
</dbReference>
<keyword evidence="10" id="KW-1185">Reference proteome</keyword>
<evidence type="ECO:0000256" key="4">
    <source>
        <dbReference type="ARBA" id="ARBA00022801"/>
    </source>
</evidence>
<feature type="transmembrane region" description="Helical" evidence="7">
    <location>
        <begin position="224"/>
        <end position="243"/>
    </location>
</feature>
<proteinExistence type="inferred from homology"/>
<feature type="transmembrane region" description="Helical" evidence="7">
    <location>
        <begin position="185"/>
        <end position="212"/>
    </location>
</feature>
<dbReference type="GO" id="GO:0006508">
    <property type="term" value="P:proteolysis"/>
    <property type="evidence" value="ECO:0007669"/>
    <property type="project" value="UniProtKB-KW"/>
</dbReference>
<keyword evidence="4" id="KW-0378">Hydrolase</keyword>
<evidence type="ECO:0000256" key="1">
    <source>
        <dbReference type="ARBA" id="ARBA00004141"/>
    </source>
</evidence>
<evidence type="ECO:0000313" key="9">
    <source>
        <dbReference type="EMBL" id="SET28999.1"/>
    </source>
</evidence>
<keyword evidence="6 7" id="KW-0472">Membrane</keyword>
<evidence type="ECO:0000259" key="8">
    <source>
        <dbReference type="Pfam" id="PF01694"/>
    </source>
</evidence>
<dbReference type="InterPro" id="IPR035952">
    <property type="entry name" value="Rhomboid-like_sf"/>
</dbReference>
<feature type="transmembrane region" description="Helical" evidence="7">
    <location>
        <begin position="140"/>
        <end position="159"/>
    </location>
</feature>
<dbReference type="Proteomes" id="UP000199800">
    <property type="component" value="Unassembled WGS sequence"/>
</dbReference>
<dbReference type="Gene3D" id="1.20.1540.10">
    <property type="entry name" value="Rhomboid-like"/>
    <property type="match status" value="1"/>
</dbReference>
<dbReference type="PANTHER" id="PTHR43731">
    <property type="entry name" value="RHOMBOID PROTEASE"/>
    <property type="match status" value="1"/>
</dbReference>
<dbReference type="GO" id="GO:0016020">
    <property type="term" value="C:membrane"/>
    <property type="evidence" value="ECO:0007669"/>
    <property type="project" value="UniProtKB-SubCell"/>
</dbReference>
<evidence type="ECO:0000256" key="3">
    <source>
        <dbReference type="ARBA" id="ARBA00022692"/>
    </source>
</evidence>
<name>A0A1I0D9W6_9FIRM</name>
<dbReference type="Pfam" id="PF01694">
    <property type="entry name" value="Rhomboid"/>
    <property type="match status" value="1"/>
</dbReference>